<dbReference type="PANTHER" id="PTHR23291">
    <property type="entry name" value="BAX INHIBITOR-RELATED"/>
    <property type="match status" value="1"/>
</dbReference>
<evidence type="ECO:0000256" key="1">
    <source>
        <dbReference type="ARBA" id="ARBA00004141"/>
    </source>
</evidence>
<keyword evidence="4 5" id="KW-0472">Membrane</keyword>
<feature type="transmembrane region" description="Helical" evidence="5">
    <location>
        <begin position="60"/>
        <end position="79"/>
    </location>
</feature>
<feature type="transmembrane region" description="Helical" evidence="5">
    <location>
        <begin position="91"/>
        <end position="110"/>
    </location>
</feature>
<comment type="subcellular location">
    <subcellularLocation>
        <location evidence="1">Membrane</location>
        <topology evidence="1">Multi-pass membrane protein</topology>
    </subcellularLocation>
</comment>
<dbReference type="GO" id="GO:0016020">
    <property type="term" value="C:membrane"/>
    <property type="evidence" value="ECO:0007669"/>
    <property type="project" value="UniProtKB-SubCell"/>
</dbReference>
<evidence type="ECO:0000313" key="6">
    <source>
        <dbReference type="EMBL" id="QHU23285.1"/>
    </source>
</evidence>
<evidence type="ECO:0000256" key="4">
    <source>
        <dbReference type="ARBA" id="ARBA00023136"/>
    </source>
</evidence>
<dbReference type="PANTHER" id="PTHR23291:SF47">
    <property type="entry name" value="TRANSMEMBRANE BAX INHIBITOR MOTIF CONTAINING 7"/>
    <property type="match status" value="1"/>
</dbReference>
<feature type="transmembrane region" description="Helical" evidence="5">
    <location>
        <begin position="29"/>
        <end position="48"/>
    </location>
</feature>
<proteinExistence type="predicted"/>
<evidence type="ECO:0000256" key="2">
    <source>
        <dbReference type="ARBA" id="ARBA00022692"/>
    </source>
</evidence>
<reference evidence="6" key="1">
    <citation type="journal article" date="2020" name="Nature">
        <title>Giant virus diversity and host interactions through global metagenomics.</title>
        <authorList>
            <person name="Schulz F."/>
            <person name="Roux S."/>
            <person name="Paez-Espino D."/>
            <person name="Jungbluth S."/>
            <person name="Walsh D.A."/>
            <person name="Denef V.J."/>
            <person name="McMahon K.D."/>
            <person name="Konstantinidis K.T."/>
            <person name="Eloe-Fadrosh E.A."/>
            <person name="Kyrpides N.C."/>
            <person name="Woyke T."/>
        </authorList>
    </citation>
    <scope>NUCLEOTIDE SEQUENCE</scope>
    <source>
        <strain evidence="6">GVMAG-S-ERX555907-94</strain>
    </source>
</reference>
<organism evidence="6">
    <name type="scientific">viral metagenome</name>
    <dbReference type="NCBI Taxonomy" id="1070528"/>
    <lineage>
        <taxon>unclassified sequences</taxon>
        <taxon>metagenomes</taxon>
        <taxon>organismal metagenomes</taxon>
    </lineage>
</organism>
<accession>A0A6C0KZ78</accession>
<feature type="transmembrane region" description="Helical" evidence="5">
    <location>
        <begin position="148"/>
        <end position="166"/>
    </location>
</feature>
<dbReference type="Pfam" id="PF01027">
    <property type="entry name" value="Bax1-I"/>
    <property type="match status" value="1"/>
</dbReference>
<evidence type="ECO:0000256" key="5">
    <source>
        <dbReference type="SAM" id="Phobius"/>
    </source>
</evidence>
<name>A0A6C0KZ78_9ZZZZ</name>
<keyword evidence="2 5" id="KW-0812">Transmembrane</keyword>
<sequence length="236" mass="26993">MDHQSLVIHSDSLITSEDKQIFINRIQSIICLQLVFICMYLSLCYFSKPIHDFLISDVGSATSILIFYCSFIHFTILLCHPTDFRHPPYSWINLIMFTLFLAYNIGYLSVIFNPDFIVLSGISSLSLFAPLTAYSVQNKIEYTIHGNIILIGLLSFILFCSMNALLKDQTNNIILSLGGSQLLPWFVLYDTHSIVEGENTKYGLAMNEYVFGTLTIYYDIIHSFIKLPKVITHYIL</sequence>
<evidence type="ECO:0000256" key="3">
    <source>
        <dbReference type="ARBA" id="ARBA00022989"/>
    </source>
</evidence>
<dbReference type="AlphaFoldDB" id="A0A6C0KZ78"/>
<feature type="transmembrane region" description="Helical" evidence="5">
    <location>
        <begin position="116"/>
        <end position="136"/>
    </location>
</feature>
<dbReference type="EMBL" id="MN741026">
    <property type="protein sequence ID" value="QHU23285.1"/>
    <property type="molecule type" value="Genomic_DNA"/>
</dbReference>
<dbReference type="InterPro" id="IPR006214">
    <property type="entry name" value="Bax_inhibitor_1-related"/>
</dbReference>
<keyword evidence="3 5" id="KW-1133">Transmembrane helix</keyword>
<protein>
    <submittedName>
        <fullName evidence="6">Uncharacterized protein</fullName>
    </submittedName>
</protein>